<evidence type="ECO:0000313" key="7">
    <source>
        <dbReference type="EMBL" id="KAF9870987.1"/>
    </source>
</evidence>
<comment type="caution">
    <text evidence="7">The sequence shown here is derived from an EMBL/GenBank/DDBJ whole genome shotgun (WGS) entry which is preliminary data.</text>
</comment>
<evidence type="ECO:0000259" key="6">
    <source>
        <dbReference type="PROSITE" id="PS50600"/>
    </source>
</evidence>
<dbReference type="InterPro" id="IPR044613">
    <property type="entry name" value="Nep1/2-like"/>
</dbReference>
<feature type="domain" description="Ubiquitin-like protease family profile" evidence="6">
    <location>
        <begin position="279"/>
        <end position="455"/>
    </location>
</feature>
<sequence>MPATRKSQGAAQPDGSAINDTASVRTRKEIEVLCRKWGVPVAQLTDFFGGRGTDVFTPKFLSCLRDLRVRTSWSLAKTLLQRSRTKTGTWQVQDVKGAIVLAEMDRDSNAHIATRSSRSSGLQPAYASYLSLQTPQTPSETLDKVDNVKDIYEMPDDLDDTRTLSRRRASTRYRVSNIGPPSTKKEDNVGQAEQEAGASSSMEETLVDSPATTAKPQSASKSRLKRSIEDNDYEYPAPKRSAATTKYGRTTRRSLNKQPSPVLDSSPLSSVHSKDVAPEEIPESDVEVPAPQNGVKEGKHSAEWPRSFAHTLGPGEWLNDDAIYVLLTTFASCAIVKGRHRTAVVEPLLVTSTRKTPVRSLKTLLLDNPPDFLILPVHLQNHWVLIVVRLSDYRAELLDSMPSKSNRVKAGQIYNRFASLYLPEGPDSVLVEVPSAEQDNDYDCGVFTIVNAIHALIGRPPPMTISADPWRKVFMLLSDAGTPDSQTFAEYLELPTLDDVPTTQHTEGRDIDVFHELRKTWSSHFEKRIAYLSGRIGQIKELEDIGTILETLIKPPADLEATSPDLDASNDHDVEPESEVEKELRNCERQLELRIELSHLPGCEFESDNLAPLREKVARLKSKVGGVQSRKEARQRLLSVIEVLETFKEDAKVPFATLGGWLAEYRDLYIGTTAAAAEG</sequence>
<dbReference type="Proteomes" id="UP000781932">
    <property type="component" value="Unassembled WGS sequence"/>
</dbReference>
<dbReference type="SUPFAM" id="SSF54001">
    <property type="entry name" value="Cysteine proteinases"/>
    <property type="match status" value="1"/>
</dbReference>
<dbReference type="GO" id="GO:0008234">
    <property type="term" value="F:cysteine-type peptidase activity"/>
    <property type="evidence" value="ECO:0007669"/>
    <property type="project" value="UniProtKB-KW"/>
</dbReference>
<keyword evidence="3" id="KW-0378">Hydrolase</keyword>
<evidence type="ECO:0000256" key="1">
    <source>
        <dbReference type="ARBA" id="ARBA00005234"/>
    </source>
</evidence>
<dbReference type="InterPro" id="IPR003653">
    <property type="entry name" value="Peptidase_C48_C"/>
</dbReference>
<organism evidence="7 8">
    <name type="scientific">Colletotrichum karsti</name>
    <dbReference type="NCBI Taxonomy" id="1095194"/>
    <lineage>
        <taxon>Eukaryota</taxon>
        <taxon>Fungi</taxon>
        <taxon>Dikarya</taxon>
        <taxon>Ascomycota</taxon>
        <taxon>Pezizomycotina</taxon>
        <taxon>Sordariomycetes</taxon>
        <taxon>Hypocreomycetidae</taxon>
        <taxon>Glomerellales</taxon>
        <taxon>Glomerellaceae</taxon>
        <taxon>Colletotrichum</taxon>
        <taxon>Colletotrichum boninense species complex</taxon>
    </lineage>
</organism>
<dbReference type="InterPro" id="IPR038765">
    <property type="entry name" value="Papain-like_cys_pep_sf"/>
</dbReference>
<evidence type="ECO:0000256" key="2">
    <source>
        <dbReference type="ARBA" id="ARBA00022670"/>
    </source>
</evidence>
<feature type="compositionally biased region" description="Basic and acidic residues" evidence="5">
    <location>
        <begin position="569"/>
        <end position="579"/>
    </location>
</feature>
<evidence type="ECO:0000313" key="8">
    <source>
        <dbReference type="Proteomes" id="UP000781932"/>
    </source>
</evidence>
<feature type="compositionally biased region" description="Low complexity" evidence="5">
    <location>
        <begin position="259"/>
        <end position="271"/>
    </location>
</feature>
<feature type="compositionally biased region" description="Polar residues" evidence="5">
    <location>
        <begin position="210"/>
        <end position="221"/>
    </location>
</feature>
<keyword evidence="4" id="KW-0788">Thiol protease</keyword>
<reference evidence="7" key="2">
    <citation type="submission" date="2020-11" db="EMBL/GenBank/DDBJ databases">
        <title>Whole genome sequencing of Colletotrichum sp.</title>
        <authorList>
            <person name="Li H."/>
        </authorList>
    </citation>
    <scope>NUCLEOTIDE SEQUENCE</scope>
    <source>
        <strain evidence="7">CkLH20</strain>
    </source>
</reference>
<dbReference type="PANTHER" id="PTHR46468">
    <property type="entry name" value="SENTRIN-SPECIFIC PROTEASE 8"/>
    <property type="match status" value="1"/>
</dbReference>
<dbReference type="OrthoDB" id="1939479at2759"/>
<dbReference type="PROSITE" id="PS50600">
    <property type="entry name" value="ULP_PROTEASE"/>
    <property type="match status" value="1"/>
</dbReference>
<dbReference type="Pfam" id="PF02902">
    <property type="entry name" value="Peptidase_C48"/>
    <property type="match status" value="1"/>
</dbReference>
<dbReference type="GeneID" id="62167192"/>
<evidence type="ECO:0000256" key="3">
    <source>
        <dbReference type="ARBA" id="ARBA00022801"/>
    </source>
</evidence>
<reference evidence="7" key="1">
    <citation type="submission" date="2020-03" db="EMBL/GenBank/DDBJ databases">
        <authorList>
            <person name="He L."/>
        </authorList>
    </citation>
    <scope>NUCLEOTIDE SEQUENCE</scope>
    <source>
        <strain evidence="7">CkLH20</strain>
    </source>
</reference>
<feature type="compositionally biased region" description="Polar residues" evidence="5">
    <location>
        <begin position="1"/>
        <end position="10"/>
    </location>
</feature>
<dbReference type="AlphaFoldDB" id="A0A9P6HU07"/>
<feature type="region of interest" description="Disordered" evidence="5">
    <location>
        <begin position="1"/>
        <end position="21"/>
    </location>
</feature>
<proteinExistence type="inferred from homology"/>
<evidence type="ECO:0000256" key="4">
    <source>
        <dbReference type="ARBA" id="ARBA00022807"/>
    </source>
</evidence>
<comment type="similarity">
    <text evidence="1">Belongs to the peptidase C48 family.</text>
</comment>
<dbReference type="EMBL" id="JAATWM020000048">
    <property type="protein sequence ID" value="KAF9870987.1"/>
    <property type="molecule type" value="Genomic_DNA"/>
</dbReference>
<evidence type="ECO:0000256" key="5">
    <source>
        <dbReference type="SAM" id="MobiDB-lite"/>
    </source>
</evidence>
<protein>
    <recommendedName>
        <fullName evidence="6">Ubiquitin-like protease family profile domain-containing protein</fullName>
    </recommendedName>
</protein>
<keyword evidence="8" id="KW-1185">Reference proteome</keyword>
<keyword evidence="2" id="KW-0645">Protease</keyword>
<dbReference type="Gene3D" id="3.40.395.10">
    <property type="entry name" value="Adenoviral Proteinase, Chain A"/>
    <property type="match status" value="1"/>
</dbReference>
<dbReference type="PANTHER" id="PTHR46468:SF1">
    <property type="entry name" value="SENTRIN-SPECIFIC PROTEASE 8"/>
    <property type="match status" value="1"/>
</dbReference>
<feature type="region of interest" description="Disordered" evidence="5">
    <location>
        <begin position="159"/>
        <end position="302"/>
    </location>
</feature>
<accession>A0A9P6HU07</accession>
<dbReference type="GO" id="GO:0019784">
    <property type="term" value="F:deNEDDylase activity"/>
    <property type="evidence" value="ECO:0007669"/>
    <property type="project" value="InterPro"/>
</dbReference>
<feature type="region of interest" description="Disordered" evidence="5">
    <location>
        <begin position="559"/>
        <end position="579"/>
    </location>
</feature>
<dbReference type="RefSeq" id="XP_038740448.1">
    <property type="nucleotide sequence ID" value="XM_038894118.1"/>
</dbReference>
<dbReference type="GO" id="GO:0006508">
    <property type="term" value="P:proteolysis"/>
    <property type="evidence" value="ECO:0007669"/>
    <property type="project" value="UniProtKB-KW"/>
</dbReference>
<name>A0A9P6HU07_9PEZI</name>
<dbReference type="GO" id="GO:0000338">
    <property type="term" value="P:protein deneddylation"/>
    <property type="evidence" value="ECO:0007669"/>
    <property type="project" value="TreeGrafter"/>
</dbReference>
<gene>
    <name evidence="7" type="ORF">CkaCkLH20_11404</name>
</gene>